<keyword evidence="5 9" id="KW-0812">Transmembrane</keyword>
<evidence type="ECO:0000259" key="10">
    <source>
        <dbReference type="Pfam" id="PF03553"/>
    </source>
</evidence>
<feature type="transmembrane region" description="Helical" evidence="9">
    <location>
        <begin position="224"/>
        <end position="241"/>
    </location>
</feature>
<reference evidence="12" key="1">
    <citation type="journal article" date="2019" name="Int. J. Syst. Evol. Microbiol.">
        <title>The Global Catalogue of Microorganisms (GCM) 10K type strain sequencing project: providing services to taxonomists for standard genome sequencing and annotation.</title>
        <authorList>
            <consortium name="The Broad Institute Genomics Platform"/>
            <consortium name="The Broad Institute Genome Sequencing Center for Infectious Disease"/>
            <person name="Wu L."/>
            <person name="Ma J."/>
        </authorList>
    </citation>
    <scope>NUCLEOTIDE SEQUENCE [LARGE SCALE GENOMIC DNA]</scope>
    <source>
        <strain evidence="12">CCUG 49339</strain>
    </source>
</reference>
<evidence type="ECO:0000313" key="11">
    <source>
        <dbReference type="EMBL" id="MFD1735286.1"/>
    </source>
</evidence>
<keyword evidence="7 9" id="KW-0472">Membrane</keyword>
<feature type="transmembrane region" description="Helical" evidence="9">
    <location>
        <begin position="377"/>
        <end position="397"/>
    </location>
</feature>
<feature type="transmembrane region" description="Helical" evidence="9">
    <location>
        <begin position="187"/>
        <end position="204"/>
    </location>
</feature>
<dbReference type="InterPro" id="IPR018461">
    <property type="entry name" value="Na/H_Antiport_NhaC-like_C"/>
</dbReference>
<organism evidence="11 12">
    <name type="scientific">Bacillus salitolerans</name>
    <dbReference type="NCBI Taxonomy" id="1437434"/>
    <lineage>
        <taxon>Bacteria</taxon>
        <taxon>Bacillati</taxon>
        <taxon>Bacillota</taxon>
        <taxon>Bacilli</taxon>
        <taxon>Bacillales</taxon>
        <taxon>Bacillaceae</taxon>
        <taxon>Bacillus</taxon>
    </lineage>
</organism>
<keyword evidence="12" id="KW-1185">Reference proteome</keyword>
<dbReference type="InterPro" id="IPR052180">
    <property type="entry name" value="NhaC_Na-H+_Antiporter"/>
</dbReference>
<keyword evidence="2" id="KW-0813">Transport</keyword>
<evidence type="ECO:0000256" key="2">
    <source>
        <dbReference type="ARBA" id="ARBA00022448"/>
    </source>
</evidence>
<protein>
    <submittedName>
        <fullName evidence="11">Na+/H+ antiporter NhaC family protein</fullName>
    </submittedName>
</protein>
<evidence type="ECO:0000256" key="6">
    <source>
        <dbReference type="ARBA" id="ARBA00022989"/>
    </source>
</evidence>
<feature type="transmembrane region" description="Helical" evidence="9">
    <location>
        <begin position="103"/>
        <end position="122"/>
    </location>
</feature>
<evidence type="ECO:0000256" key="7">
    <source>
        <dbReference type="ARBA" id="ARBA00023136"/>
    </source>
</evidence>
<comment type="subcellular location">
    <subcellularLocation>
        <location evidence="1">Cell membrane</location>
        <topology evidence="1">Multi-pass membrane protein</topology>
    </subcellularLocation>
</comment>
<accession>A0ABW4LJJ9</accession>
<dbReference type="PANTHER" id="PTHR33451">
    <property type="entry name" value="MALATE-2H(+)/NA(+)-LACTATE ANTIPORTER"/>
    <property type="match status" value="1"/>
</dbReference>
<feature type="transmembrane region" description="Helical" evidence="9">
    <location>
        <begin position="331"/>
        <end position="356"/>
    </location>
</feature>
<evidence type="ECO:0000256" key="3">
    <source>
        <dbReference type="ARBA" id="ARBA00022449"/>
    </source>
</evidence>
<keyword evidence="3" id="KW-0050">Antiport</keyword>
<evidence type="ECO:0000256" key="9">
    <source>
        <dbReference type="SAM" id="Phobius"/>
    </source>
</evidence>
<keyword evidence="4" id="KW-1003">Cell membrane</keyword>
<feature type="transmembrane region" description="Helical" evidence="9">
    <location>
        <begin position="403"/>
        <end position="423"/>
    </location>
</feature>
<evidence type="ECO:0000313" key="12">
    <source>
        <dbReference type="Proteomes" id="UP001597214"/>
    </source>
</evidence>
<evidence type="ECO:0000256" key="5">
    <source>
        <dbReference type="ARBA" id="ARBA00022692"/>
    </source>
</evidence>
<feature type="transmembrane region" description="Helical" evidence="9">
    <location>
        <begin position="12"/>
        <end position="43"/>
    </location>
</feature>
<dbReference type="Pfam" id="PF03553">
    <property type="entry name" value="Na_H_antiporter"/>
    <property type="match status" value="1"/>
</dbReference>
<comment type="caution">
    <text evidence="11">The sequence shown here is derived from an EMBL/GenBank/DDBJ whole genome shotgun (WGS) entry which is preliminary data.</text>
</comment>
<comment type="similarity">
    <text evidence="8">Belongs to the NhaC Na(+)/H(+) (TC 2.A.35) antiporter family.</text>
</comment>
<sequence length="435" mass="48083">MQGFSSRDTLNIVIVTLAGVVSSILLKWYLLIGFLPGFLFVFYSCVKKGHPTKKITKSASEGFLKTKEIMIILCLVGILLPSWDMAGTIDQMVYLILSNINPSFFYISAFSSTFIISMILGTSVGSLSSIGIPLIGAAMSIGMSVEVTAGALVSGAFVGDRTSPFSSANQLLSHTIELERKLFQRSLWKTGSIGLVFSSIFFLYFDITKPSGATVFTNVDHFKWYLILPAVSLVICAIIKLKIRYCFLISIVVALIITVIMNGFFLQIIINLWEGTNQTGGGLQKILPLIAFIGLAGAYNGMIEEFSIFQPLLTKWLGPSSSLSTMTRKTMFATLIITMLGCNQTIPIILTGRSFLSEWDVRQNKREFARVMADSSMLFAGMVPWSVLAIMCSTVLGVPLFDYLPYAIFIWCLPIITMLYSYIYSKMSKEKSMSH</sequence>
<feature type="transmembrane region" description="Helical" evidence="9">
    <location>
        <begin position="134"/>
        <end position="158"/>
    </location>
</feature>
<feature type="transmembrane region" description="Helical" evidence="9">
    <location>
        <begin position="247"/>
        <end position="273"/>
    </location>
</feature>
<gene>
    <name evidence="11" type="ORF">ACFSCX_01790</name>
</gene>
<evidence type="ECO:0000256" key="8">
    <source>
        <dbReference type="ARBA" id="ARBA00038435"/>
    </source>
</evidence>
<dbReference type="PANTHER" id="PTHR33451:SF3">
    <property type="entry name" value="MALATE-2H(+)_NA(+)-LACTATE ANTIPORTER"/>
    <property type="match status" value="1"/>
</dbReference>
<feature type="domain" description="Na+/H+ antiporter NhaC-like C-terminal" evidence="10">
    <location>
        <begin position="230"/>
        <end position="422"/>
    </location>
</feature>
<feature type="transmembrane region" description="Helical" evidence="9">
    <location>
        <begin position="64"/>
        <end position="83"/>
    </location>
</feature>
<name>A0ABW4LJJ9_9BACI</name>
<dbReference type="EMBL" id="JBHUEM010000003">
    <property type="protein sequence ID" value="MFD1735286.1"/>
    <property type="molecule type" value="Genomic_DNA"/>
</dbReference>
<keyword evidence="6 9" id="KW-1133">Transmembrane helix</keyword>
<evidence type="ECO:0000256" key="4">
    <source>
        <dbReference type="ARBA" id="ARBA00022475"/>
    </source>
</evidence>
<evidence type="ECO:0000256" key="1">
    <source>
        <dbReference type="ARBA" id="ARBA00004651"/>
    </source>
</evidence>
<dbReference type="Proteomes" id="UP001597214">
    <property type="component" value="Unassembled WGS sequence"/>
</dbReference>
<dbReference type="RefSeq" id="WP_377926388.1">
    <property type="nucleotide sequence ID" value="NZ_JBHUEM010000003.1"/>
</dbReference>
<proteinExistence type="inferred from homology"/>